<name>A0ABW9FK18_9NOCA</name>
<evidence type="ECO:0000313" key="2">
    <source>
        <dbReference type="Proteomes" id="UP001629745"/>
    </source>
</evidence>
<dbReference type="Proteomes" id="UP001629745">
    <property type="component" value="Unassembled WGS sequence"/>
</dbReference>
<evidence type="ECO:0000313" key="1">
    <source>
        <dbReference type="EMBL" id="MFM1725036.1"/>
    </source>
</evidence>
<gene>
    <name evidence="1" type="ORF">ABEU20_003631</name>
</gene>
<evidence type="ECO:0008006" key="3">
    <source>
        <dbReference type="Google" id="ProtNLM"/>
    </source>
</evidence>
<dbReference type="EMBL" id="JBDLNV010000005">
    <property type="protein sequence ID" value="MFM1725036.1"/>
    <property type="molecule type" value="Genomic_DNA"/>
</dbReference>
<dbReference type="Gene3D" id="3.40.50.720">
    <property type="entry name" value="NAD(P)-binding Rossmann-like Domain"/>
    <property type="match status" value="1"/>
</dbReference>
<reference evidence="1 2" key="1">
    <citation type="submission" date="2023-11" db="EMBL/GenBank/DDBJ databases">
        <authorList>
            <person name="Val-Calvo J."/>
            <person name="Scortti M."/>
            <person name="Vazquez-Boland J."/>
        </authorList>
    </citation>
    <scope>NUCLEOTIDE SEQUENCE [LARGE SCALE GENOMIC DNA]</scope>
    <source>
        <strain evidence="1 2">PAM 2766</strain>
    </source>
</reference>
<protein>
    <recommendedName>
        <fullName evidence="3">Bacteriocin biosynthesis cyclodehydratase domain-containing protein</fullName>
    </recommendedName>
</protein>
<keyword evidence="2" id="KW-1185">Reference proteome</keyword>
<organism evidence="1 2">
    <name type="scientific">Rhodococcus parequi</name>
    <dbReference type="NCBI Taxonomy" id="3137122"/>
    <lineage>
        <taxon>Bacteria</taxon>
        <taxon>Bacillati</taxon>
        <taxon>Actinomycetota</taxon>
        <taxon>Actinomycetes</taxon>
        <taxon>Mycobacteriales</taxon>
        <taxon>Nocardiaceae</taxon>
        <taxon>Rhodococcus</taxon>
    </lineage>
</organism>
<proteinExistence type="predicted"/>
<accession>A0ABW9FK18</accession>
<sequence>MTTPVAPHLRRLVLDPRLPILVRPSGRIQIGWDPESSMILTPPASVDPQALVSVLGLLDGRTSRPGVVWRAVEHGIAPADISTILSELEEAGVLRPAPTQPDPAPVIRVHGRGPLADAISTSLAAGPARVSRSTHFTTDTDVTTWNCLCVVLTDDLVVDPRLVDALLVAGIPHLHVRLRDGRGVVGPLVLPGSTSCLRCADLTRSDADEEWPHVAAQLLGRVGHAGPATVLATTAVTLGQLELVLSRTAYPAPASLDATLEIDLGTHRFAVREWPRDPRCGCSRSAIFLDEPPNLPP</sequence>
<dbReference type="RefSeq" id="WP_420165513.1">
    <property type="nucleotide sequence ID" value="NZ_JBDLNV010000005.1"/>
</dbReference>
<comment type="caution">
    <text evidence="1">The sequence shown here is derived from an EMBL/GenBank/DDBJ whole genome shotgun (WGS) entry which is preliminary data.</text>
</comment>